<dbReference type="Proteomes" id="UP000030645">
    <property type="component" value="Unassembled WGS sequence"/>
</dbReference>
<proteinExistence type="predicted"/>
<dbReference type="AlphaFoldDB" id="W9QWQ3"/>
<name>W9QWQ3_9ROSA</name>
<dbReference type="InterPro" id="IPR041118">
    <property type="entry name" value="Rx_N"/>
</dbReference>
<evidence type="ECO:0000313" key="6">
    <source>
        <dbReference type="Proteomes" id="UP000030645"/>
    </source>
</evidence>
<evidence type="ECO:0000259" key="4">
    <source>
        <dbReference type="Pfam" id="PF18052"/>
    </source>
</evidence>
<sequence>MALFLFAVAEGLVANLGSEALKKIKLPWGVKGELQKLNQAIFNIKAVLLDAEDKQANEEVRLLLAKLEDAVLRADNLWMSIVTKNCIVRWFVGRKRRRRYAFSSRAQTILFFG</sequence>
<evidence type="ECO:0000313" key="5">
    <source>
        <dbReference type="EMBL" id="EXB56449.1"/>
    </source>
</evidence>
<evidence type="ECO:0000256" key="1">
    <source>
        <dbReference type="ARBA" id="ARBA00022737"/>
    </source>
</evidence>
<reference evidence="6" key="1">
    <citation type="submission" date="2013-01" db="EMBL/GenBank/DDBJ databases">
        <title>Draft Genome Sequence of a Mulberry Tree, Morus notabilis C.K. Schneid.</title>
        <authorList>
            <person name="He N."/>
            <person name="Zhao S."/>
        </authorList>
    </citation>
    <scope>NUCLEOTIDE SEQUENCE</scope>
</reference>
<keyword evidence="1" id="KW-0677">Repeat</keyword>
<protein>
    <recommendedName>
        <fullName evidence="4">Disease resistance N-terminal domain-containing protein</fullName>
    </recommendedName>
</protein>
<dbReference type="Gene3D" id="1.20.5.4130">
    <property type="match status" value="1"/>
</dbReference>
<keyword evidence="2" id="KW-0547">Nucleotide-binding</keyword>
<accession>W9QWQ3</accession>
<keyword evidence="6" id="KW-1185">Reference proteome</keyword>
<dbReference type="EMBL" id="KE344289">
    <property type="protein sequence ID" value="EXB56449.1"/>
    <property type="molecule type" value="Genomic_DNA"/>
</dbReference>
<evidence type="ECO:0000256" key="2">
    <source>
        <dbReference type="ARBA" id="ARBA00022741"/>
    </source>
</evidence>
<dbReference type="GO" id="GO:0000166">
    <property type="term" value="F:nucleotide binding"/>
    <property type="evidence" value="ECO:0007669"/>
    <property type="project" value="UniProtKB-KW"/>
</dbReference>
<dbReference type="Pfam" id="PF18052">
    <property type="entry name" value="Rx_N"/>
    <property type="match status" value="1"/>
</dbReference>
<organism evidence="5 6">
    <name type="scientific">Morus notabilis</name>
    <dbReference type="NCBI Taxonomy" id="981085"/>
    <lineage>
        <taxon>Eukaryota</taxon>
        <taxon>Viridiplantae</taxon>
        <taxon>Streptophyta</taxon>
        <taxon>Embryophyta</taxon>
        <taxon>Tracheophyta</taxon>
        <taxon>Spermatophyta</taxon>
        <taxon>Magnoliopsida</taxon>
        <taxon>eudicotyledons</taxon>
        <taxon>Gunneridae</taxon>
        <taxon>Pentapetalae</taxon>
        <taxon>rosids</taxon>
        <taxon>fabids</taxon>
        <taxon>Rosales</taxon>
        <taxon>Moraceae</taxon>
        <taxon>Moreae</taxon>
        <taxon>Morus</taxon>
    </lineage>
</organism>
<dbReference type="GO" id="GO:0006952">
    <property type="term" value="P:defense response"/>
    <property type="evidence" value="ECO:0007669"/>
    <property type="project" value="UniProtKB-KW"/>
</dbReference>
<gene>
    <name evidence="5" type="ORF">L484_009875</name>
</gene>
<keyword evidence="3" id="KW-0611">Plant defense</keyword>
<evidence type="ECO:0000256" key="3">
    <source>
        <dbReference type="ARBA" id="ARBA00022821"/>
    </source>
</evidence>
<feature type="domain" description="Disease resistance N-terminal" evidence="4">
    <location>
        <begin position="11"/>
        <end position="78"/>
    </location>
</feature>